<reference evidence="3" key="1">
    <citation type="submission" date="2016-10" db="EMBL/GenBank/DDBJ databases">
        <authorList>
            <person name="Varghese N."/>
            <person name="Submissions S."/>
        </authorList>
    </citation>
    <scope>NUCLEOTIDE SEQUENCE [LARGE SCALE GENOMIC DNA]</scope>
    <source>
        <strain evidence="3">OR362-8,ATCC BAA-1266,JCM 13504</strain>
    </source>
</reference>
<keyword evidence="3" id="KW-1185">Reference proteome</keyword>
<dbReference type="AlphaFoldDB" id="A0A1I5V5L6"/>
<evidence type="ECO:0000313" key="3">
    <source>
        <dbReference type="Proteomes" id="UP000199029"/>
    </source>
</evidence>
<organism evidence="2 3">
    <name type="scientific">Hymenobacter arizonensis</name>
    <name type="common">Siccationidurans arizonensis</name>
    <dbReference type="NCBI Taxonomy" id="1227077"/>
    <lineage>
        <taxon>Bacteria</taxon>
        <taxon>Pseudomonadati</taxon>
        <taxon>Bacteroidota</taxon>
        <taxon>Cytophagia</taxon>
        <taxon>Cytophagales</taxon>
        <taxon>Hymenobacteraceae</taxon>
        <taxon>Hymenobacter</taxon>
    </lineage>
</organism>
<accession>A0A1I5V5L6</accession>
<dbReference type="OrthoDB" id="883398at2"/>
<dbReference type="Proteomes" id="UP000199029">
    <property type="component" value="Unassembled WGS sequence"/>
</dbReference>
<evidence type="ECO:0000256" key="1">
    <source>
        <dbReference type="SAM" id="SignalP"/>
    </source>
</evidence>
<sequence>MAYFLSFRFPTLLCLSLAWLLSGCCANEVCPPCQDDEADAVNISFSQAFSTAELDTIIITRAPKRFSATNKPESVTLIRTAARARDNIQLNNTTPFGQIGTSKLNAYRYEVQYLVQRPRSKPVPTTALLIDSVQLDGSFEGKKCCTCYTNNQKTAFTKYASRNGTALDSVAVIDLKQRPTIEVVK</sequence>
<name>A0A1I5V5L6_HYMAR</name>
<gene>
    <name evidence="2" type="ORF">SAMN04515668_1201</name>
</gene>
<dbReference type="STRING" id="1227077.SAMN04515668_1201"/>
<evidence type="ECO:0000313" key="2">
    <source>
        <dbReference type="EMBL" id="SFQ02637.1"/>
    </source>
</evidence>
<keyword evidence="1" id="KW-0732">Signal</keyword>
<dbReference type="EMBL" id="FOXS01000001">
    <property type="protein sequence ID" value="SFQ02637.1"/>
    <property type="molecule type" value="Genomic_DNA"/>
</dbReference>
<evidence type="ECO:0008006" key="4">
    <source>
        <dbReference type="Google" id="ProtNLM"/>
    </source>
</evidence>
<proteinExistence type="predicted"/>
<protein>
    <recommendedName>
        <fullName evidence="4">Lipoprotein</fullName>
    </recommendedName>
</protein>
<feature type="chain" id="PRO_5011722630" description="Lipoprotein" evidence="1">
    <location>
        <begin position="27"/>
        <end position="185"/>
    </location>
</feature>
<dbReference type="RefSeq" id="WP_092669940.1">
    <property type="nucleotide sequence ID" value="NZ_FOXS01000001.1"/>
</dbReference>
<feature type="signal peptide" evidence="1">
    <location>
        <begin position="1"/>
        <end position="26"/>
    </location>
</feature>